<proteinExistence type="predicted"/>
<dbReference type="InterPro" id="IPR008007">
    <property type="entry name" value="Peptidase_M42"/>
</dbReference>
<sequence>MGDFISPEANFACWGEDKVVGKALDNRIGCAMMAELLQTVNNPEITLYGVGSVEEEVGLRGAQTSAEHIKPDVVIVLDTAVAGDVPGIDNIKYPLKLGNGPGLMLFDKRYFPNQKLVAAFKKLCHAE</sequence>
<name>A0A485JM55_ECOLX</name>
<dbReference type="Pfam" id="PF05343">
    <property type="entry name" value="Peptidase_M42"/>
    <property type="match status" value="1"/>
</dbReference>
<dbReference type="PANTHER" id="PTHR32481">
    <property type="entry name" value="AMINOPEPTIDASE"/>
    <property type="match status" value="1"/>
</dbReference>
<gene>
    <name evidence="3" type="primary">frvX_2</name>
    <name evidence="3" type="ORF">NCTC10974_05486</name>
</gene>
<evidence type="ECO:0000313" key="4">
    <source>
        <dbReference type="Proteomes" id="UP000358010"/>
    </source>
</evidence>
<dbReference type="Proteomes" id="UP000358010">
    <property type="component" value="Unassembled WGS sequence"/>
</dbReference>
<dbReference type="EC" id="3.4.11.-" evidence="3"/>
<dbReference type="EMBL" id="CAADJZ010000001">
    <property type="protein sequence ID" value="VFT71836.1"/>
    <property type="molecule type" value="Genomic_DNA"/>
</dbReference>
<dbReference type="SUPFAM" id="SSF53187">
    <property type="entry name" value="Zn-dependent exopeptidases"/>
    <property type="match status" value="1"/>
</dbReference>
<organism evidence="3 4">
    <name type="scientific">Escherichia coli</name>
    <dbReference type="NCBI Taxonomy" id="562"/>
    <lineage>
        <taxon>Bacteria</taxon>
        <taxon>Pseudomonadati</taxon>
        <taxon>Pseudomonadota</taxon>
        <taxon>Gammaproteobacteria</taxon>
        <taxon>Enterobacterales</taxon>
        <taxon>Enterobacteriaceae</taxon>
        <taxon>Escherichia</taxon>
    </lineage>
</organism>
<accession>A0A485JM55</accession>
<dbReference type="GO" id="GO:0004177">
    <property type="term" value="F:aminopeptidase activity"/>
    <property type="evidence" value="ECO:0007669"/>
    <property type="project" value="UniProtKB-KW"/>
</dbReference>
<evidence type="ECO:0000256" key="1">
    <source>
        <dbReference type="ARBA" id="ARBA00022723"/>
    </source>
</evidence>
<keyword evidence="3" id="KW-0645">Protease</keyword>
<dbReference type="GO" id="GO:0046872">
    <property type="term" value="F:metal ion binding"/>
    <property type="evidence" value="ECO:0007669"/>
    <property type="project" value="UniProtKB-KW"/>
</dbReference>
<reference evidence="3 4" key="1">
    <citation type="submission" date="2019-03" db="EMBL/GenBank/DDBJ databases">
        <authorList>
            <consortium name="Pathogen Informatics"/>
        </authorList>
    </citation>
    <scope>NUCLEOTIDE SEQUENCE [LARGE SCALE GENOMIC DNA]</scope>
    <source>
        <strain evidence="3 4">NCTC10974</strain>
    </source>
</reference>
<evidence type="ECO:0000256" key="2">
    <source>
        <dbReference type="ARBA" id="ARBA00022801"/>
    </source>
</evidence>
<keyword evidence="3" id="KW-0808">Transferase</keyword>
<keyword evidence="2 3" id="KW-0378">Hydrolase</keyword>
<dbReference type="PANTHER" id="PTHR32481:SF0">
    <property type="entry name" value="AMINOPEPTIDASE YPDE-RELATED"/>
    <property type="match status" value="1"/>
</dbReference>
<dbReference type="InterPro" id="IPR051464">
    <property type="entry name" value="Peptidase_M42_aminopept"/>
</dbReference>
<dbReference type="AlphaFoldDB" id="A0A485JM55"/>
<dbReference type="GO" id="GO:0016740">
    <property type="term" value="F:transferase activity"/>
    <property type="evidence" value="ECO:0007669"/>
    <property type="project" value="UniProtKB-KW"/>
</dbReference>
<keyword evidence="1" id="KW-0479">Metal-binding</keyword>
<dbReference type="Gene3D" id="3.40.630.10">
    <property type="entry name" value="Zn peptidases"/>
    <property type="match status" value="1"/>
</dbReference>
<protein>
    <submittedName>
        <fullName evidence="3">Fructose-specific phosphotransferase system protein FrvX</fullName>
        <ecNumber evidence="3">3.4.11.-</ecNumber>
    </submittedName>
</protein>
<keyword evidence="3" id="KW-0031">Aminopeptidase</keyword>
<evidence type="ECO:0000313" key="3">
    <source>
        <dbReference type="EMBL" id="VFT71836.1"/>
    </source>
</evidence>